<sequence length="105" mass="10972">MVNGERIESQGARSGGAFKATAGARISPAVAPARTAPGSDRAEWKDLRHGERQVVESGSKIIAFWEKTGENGEFGGLGGVFGDGTRRAGVGIAGRWGMCRNVLTI</sequence>
<feature type="region of interest" description="Disordered" evidence="1">
    <location>
        <begin position="28"/>
        <end position="50"/>
    </location>
</feature>
<accession>A0A1E3J5Q4</accession>
<gene>
    <name evidence="2" type="ORF">I350_08215</name>
</gene>
<evidence type="ECO:0000313" key="3">
    <source>
        <dbReference type="Proteomes" id="UP000095149"/>
    </source>
</evidence>
<feature type="region of interest" description="Disordered" evidence="1">
    <location>
        <begin position="1"/>
        <end position="20"/>
    </location>
</feature>
<name>A0A1E3J5Q4_9TREE</name>
<evidence type="ECO:0000313" key="2">
    <source>
        <dbReference type="EMBL" id="ODN96220.1"/>
    </source>
</evidence>
<reference evidence="2 3" key="1">
    <citation type="submission" date="2016-06" db="EMBL/GenBank/DDBJ databases">
        <title>Evolution of pathogenesis and genome organization in the Tremellales.</title>
        <authorList>
            <person name="Cuomo C."/>
            <person name="Litvintseva A."/>
            <person name="Heitman J."/>
            <person name="Chen Y."/>
            <person name="Sun S."/>
            <person name="Springer D."/>
            <person name="Dromer F."/>
            <person name="Young S."/>
            <person name="Zeng Q."/>
            <person name="Chapman S."/>
            <person name="Gujja S."/>
            <person name="Saif S."/>
            <person name="Birren B."/>
        </authorList>
    </citation>
    <scope>NUCLEOTIDE SEQUENCE [LARGE SCALE GENOMIC DNA]</scope>
    <source>
        <strain evidence="2 3">CBS 6273</strain>
    </source>
</reference>
<proteinExistence type="predicted"/>
<comment type="caution">
    <text evidence="2">The sequence shown here is derived from an EMBL/GenBank/DDBJ whole genome shotgun (WGS) entry which is preliminary data.</text>
</comment>
<feature type="compositionally biased region" description="Basic and acidic residues" evidence="1">
    <location>
        <begin position="40"/>
        <end position="50"/>
    </location>
</feature>
<protein>
    <submittedName>
        <fullName evidence="2">Uncharacterized protein</fullName>
    </submittedName>
</protein>
<dbReference type="AlphaFoldDB" id="A0A1E3J5Q4"/>
<dbReference type="Proteomes" id="UP000095149">
    <property type="component" value="Unassembled WGS sequence"/>
</dbReference>
<evidence type="ECO:0000256" key="1">
    <source>
        <dbReference type="SAM" id="MobiDB-lite"/>
    </source>
</evidence>
<organism evidence="2 3">
    <name type="scientific">Cryptococcus amylolentus CBS 6273</name>
    <dbReference type="NCBI Taxonomy" id="1296118"/>
    <lineage>
        <taxon>Eukaryota</taxon>
        <taxon>Fungi</taxon>
        <taxon>Dikarya</taxon>
        <taxon>Basidiomycota</taxon>
        <taxon>Agaricomycotina</taxon>
        <taxon>Tremellomycetes</taxon>
        <taxon>Tremellales</taxon>
        <taxon>Cryptococcaceae</taxon>
        <taxon>Cryptococcus</taxon>
    </lineage>
</organism>
<dbReference type="EMBL" id="MEKH01000015">
    <property type="protein sequence ID" value="ODN96220.1"/>
    <property type="molecule type" value="Genomic_DNA"/>
</dbReference>